<name>W4K2L5_HETIT</name>
<dbReference type="RefSeq" id="XP_009548581.1">
    <property type="nucleotide sequence ID" value="XM_009550286.1"/>
</dbReference>
<reference evidence="2 3" key="1">
    <citation type="journal article" date="2012" name="New Phytol.">
        <title>Insight into trade-off between wood decay and parasitism from the genome of a fungal forest pathogen.</title>
        <authorList>
            <person name="Olson A."/>
            <person name="Aerts A."/>
            <person name="Asiegbu F."/>
            <person name="Belbahri L."/>
            <person name="Bouzid O."/>
            <person name="Broberg A."/>
            <person name="Canback B."/>
            <person name="Coutinho P.M."/>
            <person name="Cullen D."/>
            <person name="Dalman K."/>
            <person name="Deflorio G."/>
            <person name="van Diepen L.T."/>
            <person name="Dunand C."/>
            <person name="Duplessis S."/>
            <person name="Durling M."/>
            <person name="Gonthier P."/>
            <person name="Grimwood J."/>
            <person name="Fossdal C.G."/>
            <person name="Hansson D."/>
            <person name="Henrissat B."/>
            <person name="Hietala A."/>
            <person name="Himmelstrand K."/>
            <person name="Hoffmeister D."/>
            <person name="Hogberg N."/>
            <person name="James T.Y."/>
            <person name="Karlsson M."/>
            <person name="Kohler A."/>
            <person name="Kues U."/>
            <person name="Lee Y.H."/>
            <person name="Lin Y.C."/>
            <person name="Lind M."/>
            <person name="Lindquist E."/>
            <person name="Lombard V."/>
            <person name="Lucas S."/>
            <person name="Lunden K."/>
            <person name="Morin E."/>
            <person name="Murat C."/>
            <person name="Park J."/>
            <person name="Raffaello T."/>
            <person name="Rouze P."/>
            <person name="Salamov A."/>
            <person name="Schmutz J."/>
            <person name="Solheim H."/>
            <person name="Stahlberg J."/>
            <person name="Velez H."/>
            <person name="de Vries R.P."/>
            <person name="Wiebenga A."/>
            <person name="Woodward S."/>
            <person name="Yakovlev I."/>
            <person name="Garbelotto M."/>
            <person name="Martin F."/>
            <person name="Grigoriev I.V."/>
            <person name="Stenlid J."/>
        </authorList>
    </citation>
    <scope>NUCLEOTIDE SEQUENCE [LARGE SCALE GENOMIC DNA]</scope>
    <source>
        <strain evidence="2 3">TC 32-1</strain>
    </source>
</reference>
<organism evidence="2 3">
    <name type="scientific">Heterobasidion irregulare (strain TC 32-1)</name>
    <dbReference type="NCBI Taxonomy" id="747525"/>
    <lineage>
        <taxon>Eukaryota</taxon>
        <taxon>Fungi</taxon>
        <taxon>Dikarya</taxon>
        <taxon>Basidiomycota</taxon>
        <taxon>Agaricomycotina</taxon>
        <taxon>Agaricomycetes</taxon>
        <taxon>Russulales</taxon>
        <taxon>Bondarzewiaceae</taxon>
        <taxon>Heterobasidion</taxon>
        <taxon>Heterobasidion annosum species complex</taxon>
    </lineage>
</organism>
<dbReference type="InParanoid" id="W4K2L5"/>
<dbReference type="Proteomes" id="UP000030671">
    <property type="component" value="Unassembled WGS sequence"/>
</dbReference>
<protein>
    <submittedName>
        <fullName evidence="2">Uncharacterized protein</fullName>
    </submittedName>
</protein>
<feature type="compositionally biased region" description="Low complexity" evidence="1">
    <location>
        <begin position="261"/>
        <end position="271"/>
    </location>
</feature>
<gene>
    <name evidence="2" type="ORF">HETIRDRAFT_453049</name>
</gene>
<proteinExistence type="predicted"/>
<dbReference type="AlphaFoldDB" id="W4K2L5"/>
<sequence>MQSMCRCLLPPRHLDLLTPRFPSLAFHHPRRPALGSATHPETGSPVAPAARIITVHDARIRARARAAALEIPARRVPPSRRRPAPLRADTQARFKHSIMTRPPCYAATDYTRHLWVIEEAAVPRVGYIRLPGAQTDKQLGTARDCRDPHPNSVTDAGLTPCATFDRSHKPLNDSVVGLSIGTGPDAGHGSGALDTDVELAPCTWYRVSTPLWPPCPTPSGVSRICIMGAARSHFRVSESDAVGRSRTVLVYPASGRRTETGASGQGSAASAPLRAGGSSDVQNLLTERGLPGRLKTMLSALR</sequence>
<accession>W4K2L5</accession>
<dbReference type="GeneID" id="20676337"/>
<dbReference type="KEGG" id="hir:HETIRDRAFT_453049"/>
<dbReference type="HOGENOM" id="CLU_921531_0_0_1"/>
<keyword evidence="3" id="KW-1185">Reference proteome</keyword>
<feature type="region of interest" description="Disordered" evidence="1">
    <location>
        <begin position="256"/>
        <end position="286"/>
    </location>
</feature>
<evidence type="ECO:0000256" key="1">
    <source>
        <dbReference type="SAM" id="MobiDB-lite"/>
    </source>
</evidence>
<evidence type="ECO:0000313" key="2">
    <source>
        <dbReference type="EMBL" id="ETW80057.1"/>
    </source>
</evidence>
<evidence type="ECO:0000313" key="3">
    <source>
        <dbReference type="Proteomes" id="UP000030671"/>
    </source>
</evidence>
<dbReference type="EMBL" id="KI925460">
    <property type="protein sequence ID" value="ETW80057.1"/>
    <property type="molecule type" value="Genomic_DNA"/>
</dbReference>